<keyword evidence="3" id="KW-0813">Transport</keyword>
<dbReference type="PANTHER" id="PTHR23426:SF72">
    <property type="entry name" value="2FE-2S FERREDOXIN-TYPE DOMAIN-CONTAINING PROTEIN"/>
    <property type="match status" value="1"/>
</dbReference>
<dbReference type="Gene3D" id="3.10.20.30">
    <property type="match status" value="1"/>
</dbReference>
<dbReference type="PANTHER" id="PTHR23426">
    <property type="entry name" value="FERREDOXIN/ADRENODOXIN"/>
    <property type="match status" value="1"/>
</dbReference>
<comment type="cofactor">
    <cofactor evidence="9">
        <name>[2Fe-2S] cluster</name>
        <dbReference type="ChEBI" id="CHEBI:190135"/>
    </cofactor>
</comment>
<dbReference type="SUPFAM" id="SSF54292">
    <property type="entry name" value="2Fe-2S ferredoxin-like"/>
    <property type="match status" value="1"/>
</dbReference>
<dbReference type="GO" id="GO:0009055">
    <property type="term" value="F:electron transfer activity"/>
    <property type="evidence" value="ECO:0007669"/>
    <property type="project" value="TreeGrafter"/>
</dbReference>
<keyword evidence="4" id="KW-0001">2Fe-2S</keyword>
<dbReference type="CDD" id="cd00207">
    <property type="entry name" value="fer2"/>
    <property type="match status" value="1"/>
</dbReference>
<dbReference type="AlphaFoldDB" id="A0A090XDW9"/>
<evidence type="ECO:0000256" key="1">
    <source>
        <dbReference type="ARBA" id="ARBA00010914"/>
    </source>
</evidence>
<dbReference type="GO" id="GO:0140647">
    <property type="term" value="P:P450-containing electron transport chain"/>
    <property type="evidence" value="ECO:0007669"/>
    <property type="project" value="InterPro"/>
</dbReference>
<keyword evidence="5" id="KW-0479">Metal-binding</keyword>
<dbReference type="Pfam" id="PF00111">
    <property type="entry name" value="Fer2"/>
    <property type="match status" value="1"/>
</dbReference>
<evidence type="ECO:0000256" key="5">
    <source>
        <dbReference type="ARBA" id="ARBA00022723"/>
    </source>
</evidence>
<evidence type="ECO:0000256" key="9">
    <source>
        <dbReference type="ARBA" id="ARBA00034078"/>
    </source>
</evidence>
<dbReference type="GO" id="GO:0051537">
    <property type="term" value="F:2 iron, 2 sulfur cluster binding"/>
    <property type="evidence" value="ECO:0007669"/>
    <property type="project" value="UniProtKB-KW"/>
</dbReference>
<dbReference type="InterPro" id="IPR012675">
    <property type="entry name" value="Beta-grasp_dom_sf"/>
</dbReference>
<evidence type="ECO:0000256" key="4">
    <source>
        <dbReference type="ARBA" id="ARBA00022714"/>
    </source>
</evidence>
<accession>A0A090XDW9</accession>
<evidence type="ECO:0000256" key="2">
    <source>
        <dbReference type="ARBA" id="ARBA00019395"/>
    </source>
</evidence>
<keyword evidence="7" id="KW-0408">Iron</keyword>
<organism evidence="11">
    <name type="scientific">Acanthamoeba castellanii</name>
    <name type="common">Amoeba</name>
    <dbReference type="NCBI Taxonomy" id="5755"/>
    <lineage>
        <taxon>Eukaryota</taxon>
        <taxon>Amoebozoa</taxon>
        <taxon>Discosea</taxon>
        <taxon>Longamoebia</taxon>
        <taxon>Centramoebida</taxon>
        <taxon>Acanthamoebidae</taxon>
        <taxon>Acanthamoeba</taxon>
    </lineage>
</organism>
<dbReference type="EMBL" id="GANQ01000008">
    <property type="protein sequence ID" value="JAC88994.1"/>
    <property type="molecule type" value="Transcribed_RNA"/>
</dbReference>
<protein>
    <recommendedName>
        <fullName evidence="2">2Fe-2S ferredoxin</fullName>
    </recommendedName>
</protein>
<sequence length="163" mass="17683">MMKRTTTLVTGGRRFAGLQSPVVPFAWAGRQATSSSASTLRSARLYSADADSKKTVHVTFIDKDGTEIPLEAPVGKSVLELAHDNKIDLEGACEASLACSTCHVILDKEYYDKLPAPVEEEEDMLDLAFGLTETSRLGCQIIISPELEGIRLKLPPATRNMMG</sequence>
<evidence type="ECO:0000256" key="7">
    <source>
        <dbReference type="ARBA" id="ARBA00023004"/>
    </source>
</evidence>
<dbReference type="PRINTS" id="PR00355">
    <property type="entry name" value="ADRENODOXIN"/>
</dbReference>
<dbReference type="OMA" id="TPMEEDM"/>
<reference evidence="11" key="1">
    <citation type="journal article" date="2013" name="PLoS ONE">
        <title>Evidence for a hydrogenosomal-type anaerobic ATP generation pathway in Acanthamoeba castellanii.</title>
        <authorList>
            <person name="Leger M.M."/>
            <person name="Gawryluk R.M."/>
            <person name="Gray M.W."/>
            <person name="Roger A.J."/>
        </authorList>
    </citation>
    <scope>NUCLEOTIDE SEQUENCE</scope>
    <source>
        <strain evidence="11">Neff</strain>
    </source>
</reference>
<dbReference type="VEuPathDB" id="AmoebaDB:ACA1_377740"/>
<evidence type="ECO:0000259" key="10">
    <source>
        <dbReference type="PROSITE" id="PS51085"/>
    </source>
</evidence>
<evidence type="ECO:0000256" key="3">
    <source>
        <dbReference type="ARBA" id="ARBA00022448"/>
    </source>
</evidence>
<feature type="domain" description="2Fe-2S ferredoxin-type" evidence="10">
    <location>
        <begin position="56"/>
        <end position="158"/>
    </location>
</feature>
<dbReference type="GO" id="GO:0046872">
    <property type="term" value="F:metal ion binding"/>
    <property type="evidence" value="ECO:0007669"/>
    <property type="project" value="UniProtKB-KW"/>
</dbReference>
<name>A0A090XDW9_ACACA</name>
<dbReference type="InterPro" id="IPR018298">
    <property type="entry name" value="Adrenodoxin_Fe-S_BS"/>
</dbReference>
<keyword evidence="6" id="KW-0249">Electron transport</keyword>
<evidence type="ECO:0000313" key="11">
    <source>
        <dbReference type="EMBL" id="JAC88994.1"/>
    </source>
</evidence>
<dbReference type="InterPro" id="IPR001041">
    <property type="entry name" value="2Fe-2S_ferredoxin-type"/>
</dbReference>
<dbReference type="InterPro" id="IPR036010">
    <property type="entry name" value="2Fe-2S_ferredoxin-like_sf"/>
</dbReference>
<keyword evidence="8" id="KW-0411">Iron-sulfur</keyword>
<dbReference type="InterPro" id="IPR001055">
    <property type="entry name" value="Adrenodoxin-like"/>
</dbReference>
<comment type="similarity">
    <text evidence="1">Belongs to the adrenodoxin/putidaredoxin family.</text>
</comment>
<evidence type="ECO:0000256" key="6">
    <source>
        <dbReference type="ARBA" id="ARBA00022982"/>
    </source>
</evidence>
<dbReference type="PROSITE" id="PS00814">
    <property type="entry name" value="ADX"/>
    <property type="match status" value="1"/>
</dbReference>
<dbReference type="PROSITE" id="PS51085">
    <property type="entry name" value="2FE2S_FER_2"/>
    <property type="match status" value="1"/>
</dbReference>
<dbReference type="GO" id="GO:0005739">
    <property type="term" value="C:mitochondrion"/>
    <property type="evidence" value="ECO:0007669"/>
    <property type="project" value="TreeGrafter"/>
</dbReference>
<proteinExistence type="inferred from homology"/>
<evidence type="ECO:0000256" key="8">
    <source>
        <dbReference type="ARBA" id="ARBA00023014"/>
    </source>
</evidence>